<protein>
    <recommendedName>
        <fullName evidence="2">Tyrosine-protein kinase ephrin type A/B receptor-like domain-containing protein</fullName>
    </recommendedName>
</protein>
<dbReference type="KEGG" id="cvr:CHLNCDRAFT_57435"/>
<dbReference type="SMART" id="SM01411">
    <property type="entry name" value="Ephrin_rec_like"/>
    <property type="match status" value="5"/>
</dbReference>
<dbReference type="InterPro" id="IPR011641">
    <property type="entry name" value="Tyr-kin_ephrin_A/B_rcpt-like"/>
</dbReference>
<sequence length="716" mass="76260">MKQSGVLPNATRAPEGRAKLCHDANRTSMSAAAKNCTCDRKRPWPECSALMYIEGKKVFEADLAAPRNLTAVKRAARGLLDSLEFGDALERGAPHGPADGGGLGEEWWGPEGLASLRSLAAVQAGTKKKKRTGCKFSDLLGFFTERCGGISCKFPLPPPAGTFLTLQLLINGCTPTISVTGDTMELCGADVQEQAQCLTFKQSRTNFSMAVAVDDLATNSHFDVALNVCLKLGTFGKVQFSIASTAIIASLGSNIKMQFHDNKDNTLCNFFRNSTNTKGWDWSLKCQDYCAWEAGERWGGWSTLPYAADPGGSRCAGSGHFTLEFGLNFLFWSQTWTQTIVESTVPQCDPAPLTCKAGQFTFNKTCTNCRRGTWTNNTMTYECFECPSGTYNPDEGSGSVTDCNPCSDGTYNARTGAGNIIACWPCRNATYNPYLGQAECKPCQAGTFARKRCTNCILSKCECRLVTGSKSQPEACANAWPGYFVNVTGTTVQRACPVGMEQPLEGQTNCTFCKPGTANAANGTANCPPCANGTYTAATGATACTPCAAGSFANVTGLTACIPCPVGTATNKTGRALCRPCPKGHIASKTGSTKCSKCKAGTYAPTTGKSTCWTCPRNSVAATDGEEQPAAASRPRFIAAPPGCLPAGCTDMWCRCAPAACRGLGVHKINTTARANWEYKKRTTKFMLRRSLLGSTRYCCPAGVNPNTDVSQCIKA</sequence>
<dbReference type="RefSeq" id="XP_005849391.1">
    <property type="nucleotide sequence ID" value="XM_005849329.1"/>
</dbReference>
<dbReference type="eggNOG" id="KOG1217">
    <property type="taxonomic scope" value="Eukaryota"/>
</dbReference>
<dbReference type="Proteomes" id="UP000008141">
    <property type="component" value="Unassembled WGS sequence"/>
</dbReference>
<dbReference type="PANTHER" id="PTHR46967:SF2">
    <property type="entry name" value="SUSHI, VON WILLEBRAND FACTOR TYPE A, EGF AND PENTRAXIN DOMAIN-CONTAINING PROTEIN 1-LIKE"/>
    <property type="match status" value="1"/>
</dbReference>
<dbReference type="Gene3D" id="2.10.50.10">
    <property type="entry name" value="Tumor Necrosis Factor Receptor, subunit A, domain 2"/>
    <property type="match status" value="4"/>
</dbReference>
<dbReference type="GeneID" id="17356384"/>
<dbReference type="OrthoDB" id="527488at2759"/>
<evidence type="ECO:0000259" key="2">
    <source>
        <dbReference type="Pfam" id="PF07699"/>
    </source>
</evidence>
<feature type="domain" description="Tyrosine-protein kinase ephrin type A/B receptor-like" evidence="2">
    <location>
        <begin position="363"/>
        <end position="403"/>
    </location>
</feature>
<feature type="domain" description="Tyrosine-protein kinase ephrin type A/B receptor-like" evidence="2">
    <location>
        <begin position="550"/>
        <end position="594"/>
    </location>
</feature>
<dbReference type="AlphaFoldDB" id="E1ZAN2"/>
<dbReference type="EMBL" id="GL433840">
    <property type="protein sequence ID" value="EFN57289.1"/>
    <property type="molecule type" value="Genomic_DNA"/>
</dbReference>
<dbReference type="STRING" id="554065.E1ZAN2"/>
<proteinExistence type="predicted"/>
<dbReference type="PANTHER" id="PTHR46967">
    <property type="entry name" value="INSULIN-LIKE GROWTH FACTOR BINDING PROTEIN,N-TERMINAL"/>
    <property type="match status" value="1"/>
</dbReference>
<evidence type="ECO:0000313" key="3">
    <source>
        <dbReference type="EMBL" id="EFN57289.1"/>
    </source>
</evidence>
<dbReference type="InterPro" id="IPR009030">
    <property type="entry name" value="Growth_fac_rcpt_cys_sf"/>
</dbReference>
<dbReference type="InParanoid" id="E1ZAN2"/>
<dbReference type="SUPFAM" id="SSF57184">
    <property type="entry name" value="Growth factor receptor domain"/>
    <property type="match status" value="2"/>
</dbReference>
<accession>E1ZAN2</accession>
<keyword evidence="4" id="KW-1185">Reference proteome</keyword>
<evidence type="ECO:0000313" key="4">
    <source>
        <dbReference type="Proteomes" id="UP000008141"/>
    </source>
</evidence>
<evidence type="ECO:0000256" key="1">
    <source>
        <dbReference type="SAM" id="MobiDB-lite"/>
    </source>
</evidence>
<feature type="region of interest" description="Disordered" evidence="1">
    <location>
        <begin position="1"/>
        <end position="21"/>
    </location>
</feature>
<gene>
    <name evidence="3" type="ORF">CHLNCDRAFT_57435</name>
</gene>
<dbReference type="Pfam" id="PF07699">
    <property type="entry name" value="Ephrin_rec_like"/>
    <property type="match status" value="2"/>
</dbReference>
<organism evidence="4">
    <name type="scientific">Chlorella variabilis</name>
    <name type="common">Green alga</name>
    <dbReference type="NCBI Taxonomy" id="554065"/>
    <lineage>
        <taxon>Eukaryota</taxon>
        <taxon>Viridiplantae</taxon>
        <taxon>Chlorophyta</taxon>
        <taxon>core chlorophytes</taxon>
        <taxon>Trebouxiophyceae</taxon>
        <taxon>Chlorellales</taxon>
        <taxon>Chlorellaceae</taxon>
        <taxon>Chlorella clade</taxon>
        <taxon>Chlorella</taxon>
    </lineage>
</organism>
<name>E1ZAN2_CHLVA</name>
<reference evidence="3 4" key="1">
    <citation type="journal article" date="2010" name="Plant Cell">
        <title>The Chlorella variabilis NC64A genome reveals adaptation to photosymbiosis, coevolution with viruses, and cryptic sex.</title>
        <authorList>
            <person name="Blanc G."/>
            <person name="Duncan G."/>
            <person name="Agarkova I."/>
            <person name="Borodovsky M."/>
            <person name="Gurnon J."/>
            <person name="Kuo A."/>
            <person name="Lindquist E."/>
            <person name="Lucas S."/>
            <person name="Pangilinan J."/>
            <person name="Polle J."/>
            <person name="Salamov A."/>
            <person name="Terry A."/>
            <person name="Yamada T."/>
            <person name="Dunigan D.D."/>
            <person name="Grigoriev I.V."/>
            <person name="Claverie J.M."/>
            <person name="Van Etten J.L."/>
        </authorList>
    </citation>
    <scope>NUCLEOTIDE SEQUENCE [LARGE SCALE GENOMIC DNA]</scope>
    <source>
        <strain evidence="3 4">NC64A</strain>
    </source>
</reference>